<evidence type="ECO:0000313" key="2">
    <source>
        <dbReference type="EMBL" id="MDT0327094.1"/>
    </source>
</evidence>
<comment type="caution">
    <text evidence="2">The sequence shown here is derived from an EMBL/GenBank/DDBJ whole genome shotgun (WGS) entry which is preliminary data.</text>
</comment>
<sequence>MSWEGIEHALNRVQGESERIALNLRDLDDHVGHRLLKGADLHGLTRERWEHAERHIHRLWTTFDVFRRTVREAAEHRGPGRGGASDQVRLTFLLTGPSLELPLAKAPLHERGLLDTDKEHITLAEAVARMTADYEEITGVVSAAEAAWDVLHPRLGALDSLWLEIGTLTDMIEESGDEDGLEALRSELALVGDTVRRDPLSLVGPDRQVDTSSLERLRKRLETSRGELRDALRMRDSYRESTGHLVSAIDDLESSLVSLRELRAHVVTRIREPEAVDVPDPVPALRARIDAMDALRSQGRWRELGVLLGEVQAAVHAASDDARERKENLEGLLARRTELRGRLDAYRARAVRLGLAEDERASGLHDRAHRALWTAPGDLRAATVALSAYRRALEGSDATEIPEDRTTPGAGASDGESDGGVNR</sequence>
<accession>A0ABU2M374</accession>
<reference evidence="3" key="1">
    <citation type="submission" date="2023-07" db="EMBL/GenBank/DDBJ databases">
        <title>30 novel species of actinomycetes from the DSMZ collection.</title>
        <authorList>
            <person name="Nouioui I."/>
        </authorList>
    </citation>
    <scope>NUCLEOTIDE SEQUENCE [LARGE SCALE GENOMIC DNA]</scope>
    <source>
        <strain evidence="3">DSM 44743</strain>
    </source>
</reference>
<dbReference type="RefSeq" id="WP_311509890.1">
    <property type="nucleotide sequence ID" value="NZ_JAVREP010000001.1"/>
</dbReference>
<protein>
    <submittedName>
        <fullName evidence="2">Uncharacterized protein</fullName>
    </submittedName>
</protein>
<evidence type="ECO:0000313" key="3">
    <source>
        <dbReference type="Proteomes" id="UP001183390"/>
    </source>
</evidence>
<gene>
    <name evidence="2" type="ORF">RM479_01590</name>
</gene>
<keyword evidence="3" id="KW-1185">Reference proteome</keyword>
<dbReference type="Proteomes" id="UP001183390">
    <property type="component" value="Unassembled WGS sequence"/>
</dbReference>
<evidence type="ECO:0000256" key="1">
    <source>
        <dbReference type="SAM" id="MobiDB-lite"/>
    </source>
</evidence>
<proteinExistence type="predicted"/>
<organism evidence="2 3">
    <name type="scientific">Nocardiopsis lambiniae</name>
    <dbReference type="NCBI Taxonomy" id="3075539"/>
    <lineage>
        <taxon>Bacteria</taxon>
        <taxon>Bacillati</taxon>
        <taxon>Actinomycetota</taxon>
        <taxon>Actinomycetes</taxon>
        <taxon>Streptosporangiales</taxon>
        <taxon>Nocardiopsidaceae</taxon>
        <taxon>Nocardiopsis</taxon>
    </lineage>
</organism>
<feature type="region of interest" description="Disordered" evidence="1">
    <location>
        <begin position="395"/>
        <end position="423"/>
    </location>
</feature>
<name>A0ABU2M374_9ACTN</name>
<dbReference type="EMBL" id="JAVREP010000001">
    <property type="protein sequence ID" value="MDT0327094.1"/>
    <property type="molecule type" value="Genomic_DNA"/>
</dbReference>